<name>A0A8H7Z1C8_AJECA</name>
<reference evidence="1 2" key="1">
    <citation type="submission" date="2021-01" db="EMBL/GenBank/DDBJ databases">
        <title>Chromosome-level genome assembly of a human fungal pathogen reveals clustering of transcriptionally co-regulated genes.</title>
        <authorList>
            <person name="Voorhies M."/>
            <person name="Cohen S."/>
            <person name="Shea T.P."/>
            <person name="Petrus S."/>
            <person name="Munoz J.F."/>
            <person name="Poplawski S."/>
            <person name="Goldman W.E."/>
            <person name="Michael T."/>
            <person name="Cuomo C.A."/>
            <person name="Sil A."/>
            <person name="Beyhan S."/>
        </authorList>
    </citation>
    <scope>NUCLEOTIDE SEQUENCE [LARGE SCALE GENOMIC DNA]</scope>
    <source>
        <strain evidence="1 2">G184AR</strain>
    </source>
</reference>
<dbReference type="AlphaFoldDB" id="A0A8H7Z1C8"/>
<comment type="caution">
    <text evidence="1">The sequence shown here is derived from an EMBL/GenBank/DDBJ whole genome shotgun (WGS) entry which is preliminary data.</text>
</comment>
<gene>
    <name evidence="1" type="ORF">I7I52_10842</name>
</gene>
<protein>
    <submittedName>
        <fullName evidence="1">Uncharacterized protein</fullName>
    </submittedName>
</protein>
<evidence type="ECO:0000313" key="1">
    <source>
        <dbReference type="EMBL" id="KAG5300278.1"/>
    </source>
</evidence>
<accession>A0A8H7Z1C8</accession>
<proteinExistence type="predicted"/>
<sequence>MSDLLWNSLRPVSGDISARTQPMYASKAGPSLHDSKLCRYPQIQYPGTQHSGIPLLSFIPQHWPMAVGLRISVALFSHSLLSLKCCIVKRRPPPNFASLL</sequence>
<evidence type="ECO:0000313" key="2">
    <source>
        <dbReference type="Proteomes" id="UP000670092"/>
    </source>
</evidence>
<dbReference type="EMBL" id="JAEVHI010000002">
    <property type="protein sequence ID" value="KAG5300278.1"/>
    <property type="molecule type" value="Genomic_DNA"/>
</dbReference>
<dbReference type="VEuPathDB" id="FungiDB:I7I52_10842"/>
<dbReference type="Proteomes" id="UP000670092">
    <property type="component" value="Unassembled WGS sequence"/>
</dbReference>
<organism evidence="1 2">
    <name type="scientific">Ajellomyces capsulatus</name>
    <name type="common">Darling's disease fungus</name>
    <name type="synonym">Histoplasma capsulatum</name>
    <dbReference type="NCBI Taxonomy" id="5037"/>
    <lineage>
        <taxon>Eukaryota</taxon>
        <taxon>Fungi</taxon>
        <taxon>Dikarya</taxon>
        <taxon>Ascomycota</taxon>
        <taxon>Pezizomycotina</taxon>
        <taxon>Eurotiomycetes</taxon>
        <taxon>Eurotiomycetidae</taxon>
        <taxon>Onygenales</taxon>
        <taxon>Ajellomycetaceae</taxon>
        <taxon>Histoplasma</taxon>
    </lineage>
</organism>